<evidence type="ECO:0000313" key="2">
    <source>
        <dbReference type="EMBL" id="SHM10604.1"/>
    </source>
</evidence>
<protein>
    <submittedName>
        <fullName evidence="2">Nuclease-related domain-containing protein</fullName>
    </submittedName>
</protein>
<reference evidence="2 3" key="1">
    <citation type="submission" date="2016-11" db="EMBL/GenBank/DDBJ databases">
        <authorList>
            <person name="Jaros S."/>
            <person name="Januszkiewicz K."/>
            <person name="Wedrychowicz H."/>
        </authorList>
    </citation>
    <scope>NUCLEOTIDE SEQUENCE [LARGE SCALE GENOMIC DNA]</scope>
    <source>
        <strain evidence="2 3">DSM 16010</strain>
    </source>
</reference>
<dbReference type="OrthoDB" id="2418082at2"/>
<dbReference type="Pfam" id="PF08378">
    <property type="entry name" value="NERD"/>
    <property type="match status" value="1"/>
</dbReference>
<dbReference type="PROSITE" id="PS50965">
    <property type="entry name" value="NERD"/>
    <property type="match status" value="1"/>
</dbReference>
<name>A0A1M7G2L9_9BACL</name>
<dbReference type="InterPro" id="IPR011528">
    <property type="entry name" value="NERD"/>
</dbReference>
<sequence>MFLTERSKSNELKYLEALSIRTELTDREMKTLERLQKGYRGEQLYDRILDEVGHDSLHIFRDIWIKADKSLTQIDSLIVSDDRIIINEVKNYSGLYIYDKNIWHIGNIQISDDPLIQVRRSSSKLIKIFRENNVHMDVDHKVVFPDPYFMLSTEDQSCMSTVIKRDMLKTYIRGLNQHSIGRRSEQIIKLLETYTVPGPVFEQVTDFKRLKRGRYCIHCKTYEIESFRGFTICRECHGRTDNAAHILRAVNDFQTLFHGEDVTAPLIQCLLGDELSSATIRRHLRQHCTPESTGRFRTYALKGPAG</sequence>
<dbReference type="AlphaFoldDB" id="A0A1M7G2L9"/>
<evidence type="ECO:0000259" key="1">
    <source>
        <dbReference type="PROSITE" id="PS50965"/>
    </source>
</evidence>
<organism evidence="2 3">
    <name type="scientific">Lacicoccus alkaliphilus DSM 16010</name>
    <dbReference type="NCBI Taxonomy" id="1123231"/>
    <lineage>
        <taxon>Bacteria</taxon>
        <taxon>Bacillati</taxon>
        <taxon>Bacillota</taxon>
        <taxon>Bacilli</taxon>
        <taxon>Bacillales</taxon>
        <taxon>Salinicoccaceae</taxon>
        <taxon>Lacicoccus</taxon>
    </lineage>
</organism>
<dbReference type="STRING" id="1123231.SAMN02745189_01560"/>
<proteinExistence type="predicted"/>
<dbReference type="EMBL" id="FRCF01000005">
    <property type="protein sequence ID" value="SHM10604.1"/>
    <property type="molecule type" value="Genomic_DNA"/>
</dbReference>
<accession>A0A1M7G2L9</accession>
<dbReference type="RefSeq" id="WP_072710007.1">
    <property type="nucleotide sequence ID" value="NZ_FRCF01000005.1"/>
</dbReference>
<gene>
    <name evidence="2" type="ORF">SAMN02745189_01560</name>
</gene>
<dbReference type="Proteomes" id="UP000184206">
    <property type="component" value="Unassembled WGS sequence"/>
</dbReference>
<feature type="domain" description="NERD" evidence="1">
    <location>
        <begin position="37"/>
        <end position="148"/>
    </location>
</feature>
<keyword evidence="3" id="KW-1185">Reference proteome</keyword>
<evidence type="ECO:0000313" key="3">
    <source>
        <dbReference type="Proteomes" id="UP000184206"/>
    </source>
</evidence>